<dbReference type="AlphaFoldDB" id="A0A258FTY3"/>
<dbReference type="CDD" id="cd03207">
    <property type="entry name" value="GST_C_8"/>
    <property type="match status" value="1"/>
</dbReference>
<dbReference type="PROSITE" id="PS50404">
    <property type="entry name" value="GST_NTER"/>
    <property type="match status" value="1"/>
</dbReference>
<dbReference type="SUPFAM" id="SSF47616">
    <property type="entry name" value="GST C-terminal domain-like"/>
    <property type="match status" value="1"/>
</dbReference>
<reference evidence="2 3" key="1">
    <citation type="submission" date="2017-03" db="EMBL/GenBank/DDBJ databases">
        <title>Lifting the veil on microbial sulfur biogeochemistry in mining wastewaters.</title>
        <authorList>
            <person name="Kantor R.S."/>
            <person name="Colenbrander Nelson T."/>
            <person name="Marshall S."/>
            <person name="Bennett D."/>
            <person name="Apte S."/>
            <person name="Camacho D."/>
            <person name="Thomas B.C."/>
            <person name="Warren L.A."/>
            <person name="Banfield J.F."/>
        </authorList>
    </citation>
    <scope>NUCLEOTIDE SEQUENCE [LARGE SCALE GENOMIC DNA]</scope>
    <source>
        <strain evidence="2">32-69-9</strain>
    </source>
</reference>
<evidence type="ECO:0000313" key="3">
    <source>
        <dbReference type="Proteomes" id="UP000215595"/>
    </source>
</evidence>
<name>A0A258FTY3_9CAUL</name>
<protein>
    <recommendedName>
        <fullName evidence="1">GST N-terminal domain-containing protein</fullName>
    </recommendedName>
</protein>
<dbReference type="PANTHER" id="PTHR44051">
    <property type="entry name" value="GLUTATHIONE S-TRANSFERASE-RELATED"/>
    <property type="match status" value="1"/>
</dbReference>
<evidence type="ECO:0000313" key="2">
    <source>
        <dbReference type="EMBL" id="OYX35424.1"/>
    </source>
</evidence>
<dbReference type="CDD" id="cd03046">
    <property type="entry name" value="GST_N_GTT1_like"/>
    <property type="match status" value="1"/>
</dbReference>
<accession>A0A258FTY3</accession>
<dbReference type="InterPro" id="IPR036282">
    <property type="entry name" value="Glutathione-S-Trfase_C_sf"/>
</dbReference>
<dbReference type="SUPFAM" id="SSF52833">
    <property type="entry name" value="Thioredoxin-like"/>
    <property type="match status" value="1"/>
</dbReference>
<gene>
    <name evidence="2" type="ORF">B7Z01_02995</name>
</gene>
<dbReference type="InterPro" id="IPR004045">
    <property type="entry name" value="Glutathione_S-Trfase_N"/>
</dbReference>
<dbReference type="Gene3D" id="1.20.1050.10">
    <property type="match status" value="1"/>
</dbReference>
<organism evidence="2 3">
    <name type="scientific">Brevundimonas subvibrioides</name>
    <dbReference type="NCBI Taxonomy" id="74313"/>
    <lineage>
        <taxon>Bacteria</taxon>
        <taxon>Pseudomonadati</taxon>
        <taxon>Pseudomonadota</taxon>
        <taxon>Alphaproteobacteria</taxon>
        <taxon>Caulobacterales</taxon>
        <taxon>Caulobacteraceae</taxon>
        <taxon>Brevundimonas</taxon>
    </lineage>
</organism>
<dbReference type="Pfam" id="PF02798">
    <property type="entry name" value="GST_N"/>
    <property type="match status" value="1"/>
</dbReference>
<dbReference type="InterPro" id="IPR036249">
    <property type="entry name" value="Thioredoxin-like_sf"/>
</dbReference>
<sequence>MLTLFHAPQTRSSRILWLIEELGADVEVVYCEIAHRNGQRVGEGDPRNPHPDGKVPALIHDGALITESAAVALYLTDLHPKAGVGAPVGSPDRGALLTWLTWAAGELEPALFTRMGGASDAFAVARYEAAMDRLMDALWSGPFLMGDRFTVADVMVGSTLTWVRPMLPDSPLFDRYLDRLAARPSSGRAAARDNATGLEQAA</sequence>
<dbReference type="Gene3D" id="3.40.30.10">
    <property type="entry name" value="Glutaredoxin"/>
    <property type="match status" value="1"/>
</dbReference>
<dbReference type="PANTHER" id="PTHR44051:SF21">
    <property type="entry name" value="GLUTATHIONE S-TRANSFERASE FAMILY PROTEIN"/>
    <property type="match status" value="1"/>
</dbReference>
<comment type="caution">
    <text evidence="2">The sequence shown here is derived from an EMBL/GenBank/DDBJ whole genome shotgun (WGS) entry which is preliminary data.</text>
</comment>
<dbReference type="SFLD" id="SFLDS00019">
    <property type="entry name" value="Glutathione_Transferase_(cytos"/>
    <property type="match status" value="1"/>
</dbReference>
<dbReference type="Pfam" id="PF13410">
    <property type="entry name" value="GST_C_2"/>
    <property type="match status" value="1"/>
</dbReference>
<dbReference type="InterPro" id="IPR040079">
    <property type="entry name" value="Glutathione_S-Trfase"/>
</dbReference>
<feature type="domain" description="GST N-terminal" evidence="1">
    <location>
        <begin position="1"/>
        <end position="83"/>
    </location>
</feature>
<dbReference type="SFLD" id="SFLDG00358">
    <property type="entry name" value="Main_(cytGST)"/>
    <property type="match status" value="1"/>
</dbReference>
<evidence type="ECO:0000259" key="1">
    <source>
        <dbReference type="PROSITE" id="PS50404"/>
    </source>
</evidence>
<dbReference type="Proteomes" id="UP000215595">
    <property type="component" value="Unassembled WGS sequence"/>
</dbReference>
<dbReference type="EMBL" id="NCEB01000004">
    <property type="protein sequence ID" value="OYX35424.1"/>
    <property type="molecule type" value="Genomic_DNA"/>
</dbReference>
<dbReference type="SFLD" id="SFLDG01150">
    <property type="entry name" value="Main.1:_Beta-like"/>
    <property type="match status" value="1"/>
</dbReference>
<proteinExistence type="predicted"/>